<name>A0A5B7HBV1_PORTR</name>
<dbReference type="EMBL" id="VSRR010029876">
    <property type="protein sequence ID" value="MPC69720.1"/>
    <property type="molecule type" value="Genomic_DNA"/>
</dbReference>
<organism evidence="2 3">
    <name type="scientific">Portunus trituberculatus</name>
    <name type="common">Swimming crab</name>
    <name type="synonym">Neptunus trituberculatus</name>
    <dbReference type="NCBI Taxonomy" id="210409"/>
    <lineage>
        <taxon>Eukaryota</taxon>
        <taxon>Metazoa</taxon>
        <taxon>Ecdysozoa</taxon>
        <taxon>Arthropoda</taxon>
        <taxon>Crustacea</taxon>
        <taxon>Multicrustacea</taxon>
        <taxon>Malacostraca</taxon>
        <taxon>Eumalacostraca</taxon>
        <taxon>Eucarida</taxon>
        <taxon>Decapoda</taxon>
        <taxon>Pleocyemata</taxon>
        <taxon>Brachyura</taxon>
        <taxon>Eubrachyura</taxon>
        <taxon>Portunoidea</taxon>
        <taxon>Portunidae</taxon>
        <taxon>Portuninae</taxon>
        <taxon>Portunus</taxon>
    </lineage>
</organism>
<gene>
    <name evidence="2" type="ORF">E2C01_063951</name>
</gene>
<sequence>MLGHEWSRLVSTHPLLVTSALLTQTAVNLSCRRHTSFLPHLSRPHNASGRAQ</sequence>
<dbReference type="Proteomes" id="UP000324222">
    <property type="component" value="Unassembled WGS sequence"/>
</dbReference>
<comment type="caution">
    <text evidence="2">The sequence shown here is derived from an EMBL/GenBank/DDBJ whole genome shotgun (WGS) entry which is preliminary data.</text>
</comment>
<keyword evidence="3" id="KW-1185">Reference proteome</keyword>
<feature type="signal peptide" evidence="1">
    <location>
        <begin position="1"/>
        <end position="20"/>
    </location>
</feature>
<accession>A0A5B7HBV1</accession>
<proteinExistence type="predicted"/>
<dbReference type="AlphaFoldDB" id="A0A5B7HBV1"/>
<feature type="chain" id="PRO_5022822033" evidence="1">
    <location>
        <begin position="21"/>
        <end position="52"/>
    </location>
</feature>
<evidence type="ECO:0000313" key="3">
    <source>
        <dbReference type="Proteomes" id="UP000324222"/>
    </source>
</evidence>
<keyword evidence="1" id="KW-0732">Signal</keyword>
<protein>
    <submittedName>
        <fullName evidence="2">Uncharacterized protein</fullName>
    </submittedName>
</protein>
<evidence type="ECO:0000256" key="1">
    <source>
        <dbReference type="SAM" id="SignalP"/>
    </source>
</evidence>
<evidence type="ECO:0000313" key="2">
    <source>
        <dbReference type="EMBL" id="MPC69720.1"/>
    </source>
</evidence>
<reference evidence="2 3" key="1">
    <citation type="submission" date="2019-05" db="EMBL/GenBank/DDBJ databases">
        <title>Another draft genome of Portunus trituberculatus and its Hox gene families provides insights of decapod evolution.</title>
        <authorList>
            <person name="Jeong J.-H."/>
            <person name="Song I."/>
            <person name="Kim S."/>
            <person name="Choi T."/>
            <person name="Kim D."/>
            <person name="Ryu S."/>
            <person name="Kim W."/>
        </authorList>
    </citation>
    <scope>NUCLEOTIDE SEQUENCE [LARGE SCALE GENOMIC DNA]</scope>
    <source>
        <tissue evidence="2">Muscle</tissue>
    </source>
</reference>